<dbReference type="SUPFAM" id="SSF56672">
    <property type="entry name" value="DNA/RNA polymerases"/>
    <property type="match status" value="1"/>
</dbReference>
<dbReference type="InterPro" id="IPR041373">
    <property type="entry name" value="RT_RNaseH"/>
</dbReference>
<evidence type="ECO:0000256" key="4">
    <source>
        <dbReference type="ARBA" id="ARBA00022695"/>
    </source>
</evidence>
<gene>
    <name evidence="21" type="ORF">PNOK_0593400</name>
</gene>
<evidence type="ECO:0000256" key="11">
    <source>
        <dbReference type="ARBA" id="ARBA00022884"/>
    </source>
</evidence>
<keyword evidence="4" id="KW-0548">Nucleotidyltransferase</keyword>
<keyword evidence="9" id="KW-0378">Hydrolase</keyword>
<dbReference type="GO" id="GO:0003887">
    <property type="term" value="F:DNA-directed DNA polymerase activity"/>
    <property type="evidence" value="ECO:0007669"/>
    <property type="project" value="UniProtKB-KW"/>
</dbReference>
<dbReference type="AlphaFoldDB" id="A0A286UHI0"/>
<name>A0A286UHI0_9AGAM</name>
<keyword evidence="3" id="KW-0808">Transferase</keyword>
<dbReference type="Pfam" id="PF00078">
    <property type="entry name" value="RVT_1"/>
    <property type="match status" value="1"/>
</dbReference>
<evidence type="ECO:0000256" key="5">
    <source>
        <dbReference type="ARBA" id="ARBA00022722"/>
    </source>
</evidence>
<dbReference type="Pfam" id="PF24626">
    <property type="entry name" value="SH3_Tf2-1"/>
    <property type="match status" value="1"/>
</dbReference>
<proteinExistence type="predicted"/>
<dbReference type="FunFam" id="3.10.20.370:FF:000001">
    <property type="entry name" value="Retrovirus-related Pol polyprotein from transposon 17.6-like protein"/>
    <property type="match status" value="1"/>
</dbReference>
<evidence type="ECO:0000313" key="22">
    <source>
        <dbReference type="Proteomes" id="UP000217199"/>
    </source>
</evidence>
<reference evidence="21 22" key="1">
    <citation type="journal article" date="2017" name="Mol. Ecol.">
        <title>Comparative and population genomic landscape of Phellinus noxius: A hypervariable fungus causing root rot in trees.</title>
        <authorList>
            <person name="Chung C.L."/>
            <person name="Lee T.J."/>
            <person name="Akiba M."/>
            <person name="Lee H.H."/>
            <person name="Kuo T.H."/>
            <person name="Liu D."/>
            <person name="Ke H.M."/>
            <person name="Yokoi T."/>
            <person name="Roa M.B."/>
            <person name="Lu M.J."/>
            <person name="Chang Y.Y."/>
            <person name="Ann P.J."/>
            <person name="Tsai J.N."/>
            <person name="Chen C.Y."/>
            <person name="Tzean S.S."/>
            <person name="Ota Y."/>
            <person name="Hattori T."/>
            <person name="Sahashi N."/>
            <person name="Liou R.F."/>
            <person name="Kikuchi T."/>
            <person name="Tsai I.J."/>
        </authorList>
    </citation>
    <scope>NUCLEOTIDE SEQUENCE [LARGE SCALE GENOMIC DNA]</scope>
    <source>
        <strain evidence="21 22">FFPRI411160</strain>
    </source>
</reference>
<sequence>MNRNEIVEPHTRPQNTSLPFPKPFTAEWTLRRIRKDPELHALRALQSITHPERSQEATLGILQIIKELDDQTALAALKLMQESKRYIRGRKGHQLNLSVVLKTLEDQRAFRTTALLDSGCTGSCINRQFVNKHHIPTQRMPIPIPVYNADGTRNQAGPITEMAELVLAIGEHQERIQLAVTNLGSTDLFIGYEWLRFHNPNIDWERGNLILNRCPEACGYRHPTLQSQQLDIFQVNQISNEFEEGDQVFMFDWQGYQDENEYWQKQLHVRRLKSQEDLYNLIEPDYFKEFPEVFGKQEFDKLPERRPWDHAIELVPGFKPTDCKIYPLSIVENQALDQFLDENLKTGRIRPSKSPMASPFFFVKKKSGELRPVQDYRKLNSMTVKNKYPLPLIPELIDKLKDSTCFTKLDVRWGYNNIRIKEGDEWKAAFRTNRGLFEPTVMFFGLTNSPATFQGFMNHILKELIDEGHVVVYLDDILIFTSEVETHRYLVRRVLEILQENKLYLKPEKCTFEAWEVEYLGLIVGHGTMRMDPVKIKAVNEWPKPKNKKQLQRFLGFCNFYRRFIKNYSKIARPLHDLTGNKIWNWTEAQDKAMEELQKSICNEPVLRIPIPGAPFRIEADSSDFANGAVLSQLIDNKWHPVAYRSESLTPTERNYSIYDKELLAIMSSLKEWRHYILGHPLPIQVYTDHQNILYWTEPRNLNRRQARWMIELQEYDLEIHYQKGKLNTKADLLSRRADHDRGEKDNQEIILVKREWLRELTLEPLENGFLERIKAARDKLDKRVKKALDKNDPECEELEDGLIHFKGCIYVPKDNTLREDIIRGHHDSTLAGHPGQYKTQELITRNYTWPGIQQDVKRYVEGCHICQTTKPKRTRPHNPLNPHSVPEYPWEIVSVDLIGELPESQGYNAICVFVDRFSKQIHVIPTHTTLTSEGMAKLYRDQVFRLHGIPRKIIHDRGPQFASKFMTELYKLLGIEGNPSTAYHPQTDGQTERMNQEIEQYLRIFVNYKQSDWADWLTLAEFSYNDKEQTSTKASPFFINYGLHPYKGTNPRYQSNNESAEQFTQRMQGAREEAQSALKKAATDMKKFYDRTRGEAIGYKPGDLVLLEATNLNTDRPMKKLDDKRYGPFEVLEKVGNSAYKLKLPPSMSRIHPVFNEVLLSPYHTPTFDSQPHITNPEPIIVDKEPEWEVEEIISSRFNRRRRRVEYLVHWKGYGPQEQTWEPLENLANAQEILAEFIRQNPETQRARKLEVEAIGTIALKGGVMS</sequence>
<dbReference type="InterPro" id="IPR000953">
    <property type="entry name" value="Chromo/chromo_shadow_dom"/>
</dbReference>
<evidence type="ECO:0000256" key="1">
    <source>
        <dbReference type="ARBA" id="ARBA00012493"/>
    </source>
</evidence>
<keyword evidence="10" id="KW-0460">Magnesium</keyword>
<dbReference type="FunFam" id="3.30.420.10:FF:000032">
    <property type="entry name" value="Retrovirus-related Pol polyprotein from transposon 297-like Protein"/>
    <property type="match status" value="1"/>
</dbReference>
<dbReference type="SUPFAM" id="SSF54160">
    <property type="entry name" value="Chromo domain-like"/>
    <property type="match status" value="1"/>
</dbReference>
<dbReference type="InterPro" id="IPR050951">
    <property type="entry name" value="Retrovirus_Pol_polyprotein"/>
</dbReference>
<dbReference type="PANTHER" id="PTHR37984:SF5">
    <property type="entry name" value="PROTEIN NYNRIN-LIKE"/>
    <property type="match status" value="1"/>
</dbReference>
<accession>A0A286UHI0</accession>
<evidence type="ECO:0000259" key="20">
    <source>
        <dbReference type="PROSITE" id="PS50994"/>
    </source>
</evidence>
<dbReference type="GO" id="GO:0015074">
    <property type="term" value="P:DNA integration"/>
    <property type="evidence" value="ECO:0007669"/>
    <property type="project" value="UniProtKB-KW"/>
</dbReference>
<dbReference type="Gene3D" id="2.40.50.40">
    <property type="match status" value="1"/>
</dbReference>
<dbReference type="InterPro" id="IPR043502">
    <property type="entry name" value="DNA/RNA_pol_sf"/>
</dbReference>
<dbReference type="Gene3D" id="1.10.340.70">
    <property type="match status" value="1"/>
</dbReference>
<dbReference type="Gene3D" id="3.30.420.10">
    <property type="entry name" value="Ribonuclease H-like superfamily/Ribonuclease H"/>
    <property type="match status" value="1"/>
</dbReference>
<dbReference type="GO" id="GO:0006338">
    <property type="term" value="P:chromatin remodeling"/>
    <property type="evidence" value="ECO:0007669"/>
    <property type="project" value="UniProtKB-ARBA"/>
</dbReference>
<dbReference type="EC" id="2.7.7.49" evidence="1"/>
<dbReference type="InterPro" id="IPR023780">
    <property type="entry name" value="Chromo_domain"/>
</dbReference>
<dbReference type="FunFam" id="3.30.70.270:FF:000026">
    <property type="entry name" value="Transposon Ty3-G Gag-Pol polyprotein"/>
    <property type="match status" value="1"/>
</dbReference>
<evidence type="ECO:0000256" key="2">
    <source>
        <dbReference type="ARBA" id="ARBA00022670"/>
    </source>
</evidence>
<dbReference type="STRING" id="2282107.A0A286UHI0"/>
<dbReference type="EMBL" id="NBII01000005">
    <property type="protein sequence ID" value="PAV19090.1"/>
    <property type="molecule type" value="Genomic_DNA"/>
</dbReference>
<dbReference type="InterPro" id="IPR021109">
    <property type="entry name" value="Peptidase_aspartic_dom_sf"/>
</dbReference>
<feature type="domain" description="Reverse transcriptase" evidence="19">
    <location>
        <begin position="344"/>
        <end position="524"/>
    </location>
</feature>
<dbReference type="Proteomes" id="UP000217199">
    <property type="component" value="Unassembled WGS sequence"/>
</dbReference>
<evidence type="ECO:0000256" key="13">
    <source>
        <dbReference type="ARBA" id="ARBA00022918"/>
    </source>
</evidence>
<comment type="caution">
    <text evidence="21">The sequence shown here is derived from an EMBL/GenBank/DDBJ whole genome shotgun (WGS) entry which is preliminary data.</text>
</comment>
<dbReference type="InterPro" id="IPR016197">
    <property type="entry name" value="Chromo-like_dom_sf"/>
</dbReference>
<keyword evidence="5" id="KW-0540">Nuclease</keyword>
<dbReference type="PROSITE" id="PS50013">
    <property type="entry name" value="CHROMO_2"/>
    <property type="match status" value="1"/>
</dbReference>
<dbReference type="GO" id="GO:0046872">
    <property type="term" value="F:metal ion binding"/>
    <property type="evidence" value="ECO:0007669"/>
    <property type="project" value="UniProtKB-KW"/>
</dbReference>
<dbReference type="Pfam" id="PF17921">
    <property type="entry name" value="Integrase_H2C2"/>
    <property type="match status" value="1"/>
</dbReference>
<feature type="domain" description="Chromo" evidence="18">
    <location>
        <begin position="1189"/>
        <end position="1250"/>
    </location>
</feature>
<evidence type="ECO:0000256" key="7">
    <source>
        <dbReference type="ARBA" id="ARBA00022750"/>
    </source>
</evidence>
<feature type="region of interest" description="Disordered" evidence="17">
    <location>
        <begin position="1"/>
        <end position="20"/>
    </location>
</feature>
<dbReference type="InterPro" id="IPR036397">
    <property type="entry name" value="RNaseH_sf"/>
</dbReference>
<evidence type="ECO:0000256" key="17">
    <source>
        <dbReference type="SAM" id="MobiDB-lite"/>
    </source>
</evidence>
<evidence type="ECO:0000256" key="3">
    <source>
        <dbReference type="ARBA" id="ARBA00022679"/>
    </source>
</evidence>
<evidence type="ECO:0000259" key="18">
    <source>
        <dbReference type="PROSITE" id="PS50013"/>
    </source>
</evidence>
<dbReference type="CDD" id="cd00024">
    <property type="entry name" value="CD_CSD"/>
    <property type="match status" value="1"/>
</dbReference>
<dbReference type="InParanoid" id="A0A286UHI0"/>
<dbReference type="GO" id="GO:0004519">
    <property type="term" value="F:endonuclease activity"/>
    <property type="evidence" value="ECO:0007669"/>
    <property type="project" value="UniProtKB-KW"/>
</dbReference>
<keyword evidence="16" id="KW-0233">DNA recombination</keyword>
<dbReference type="Gene3D" id="3.10.10.10">
    <property type="entry name" value="HIV Type 1 Reverse Transcriptase, subunit A, domain 1"/>
    <property type="match status" value="1"/>
</dbReference>
<dbReference type="GO" id="GO:0004190">
    <property type="term" value="F:aspartic-type endopeptidase activity"/>
    <property type="evidence" value="ECO:0007669"/>
    <property type="project" value="UniProtKB-KW"/>
</dbReference>
<dbReference type="InterPro" id="IPR012337">
    <property type="entry name" value="RNaseH-like_sf"/>
</dbReference>
<dbReference type="PROSITE" id="PS50994">
    <property type="entry name" value="INTEGRASE"/>
    <property type="match status" value="1"/>
</dbReference>
<dbReference type="InterPro" id="IPR000477">
    <property type="entry name" value="RT_dom"/>
</dbReference>
<dbReference type="GO" id="GO:0003964">
    <property type="term" value="F:RNA-directed DNA polymerase activity"/>
    <property type="evidence" value="ECO:0007669"/>
    <property type="project" value="UniProtKB-KW"/>
</dbReference>
<dbReference type="FunCoup" id="A0A286UHI0">
    <property type="interactions" value="2"/>
</dbReference>
<dbReference type="PROSITE" id="PS50878">
    <property type="entry name" value="RT_POL"/>
    <property type="match status" value="1"/>
</dbReference>
<dbReference type="SUPFAM" id="SSF50630">
    <property type="entry name" value="Acid proteases"/>
    <property type="match status" value="1"/>
</dbReference>
<dbReference type="GO" id="GO:0003677">
    <property type="term" value="F:DNA binding"/>
    <property type="evidence" value="ECO:0007669"/>
    <property type="project" value="UniProtKB-KW"/>
</dbReference>
<dbReference type="Pfam" id="PF08284">
    <property type="entry name" value="RVP_2"/>
    <property type="match status" value="1"/>
</dbReference>
<evidence type="ECO:0000256" key="15">
    <source>
        <dbReference type="ARBA" id="ARBA00023125"/>
    </source>
</evidence>
<evidence type="ECO:0000313" key="21">
    <source>
        <dbReference type="EMBL" id="PAV19090.1"/>
    </source>
</evidence>
<protein>
    <recommendedName>
        <fullName evidence="1">RNA-directed DNA polymerase</fullName>
        <ecNumber evidence="1">2.7.7.49</ecNumber>
    </recommendedName>
</protein>
<keyword evidence="12" id="KW-0229">DNA integration</keyword>
<keyword evidence="2" id="KW-0645">Protease</keyword>
<dbReference type="InterPro" id="IPR056924">
    <property type="entry name" value="SH3_Tf2-1"/>
</dbReference>
<feature type="compositionally biased region" description="Basic and acidic residues" evidence="17">
    <location>
        <begin position="1"/>
        <end position="11"/>
    </location>
</feature>
<dbReference type="Pfam" id="PF00665">
    <property type="entry name" value="rve"/>
    <property type="match status" value="1"/>
</dbReference>
<dbReference type="InterPro" id="IPR041588">
    <property type="entry name" value="Integrase_H2C2"/>
</dbReference>
<dbReference type="CDD" id="cd00303">
    <property type="entry name" value="retropepsin_like"/>
    <property type="match status" value="1"/>
</dbReference>
<dbReference type="GO" id="GO:0006310">
    <property type="term" value="P:DNA recombination"/>
    <property type="evidence" value="ECO:0007669"/>
    <property type="project" value="UniProtKB-KW"/>
</dbReference>
<dbReference type="Gene3D" id="3.10.20.370">
    <property type="match status" value="1"/>
</dbReference>
<dbReference type="OrthoDB" id="3341476at2759"/>
<keyword evidence="22" id="KW-1185">Reference proteome</keyword>
<dbReference type="SUPFAM" id="SSF53098">
    <property type="entry name" value="Ribonuclease H-like"/>
    <property type="match status" value="1"/>
</dbReference>
<dbReference type="Gene3D" id="3.30.70.270">
    <property type="match status" value="2"/>
</dbReference>
<keyword evidence="15" id="KW-0238">DNA-binding</keyword>
<dbReference type="GO" id="GO:0006508">
    <property type="term" value="P:proteolysis"/>
    <property type="evidence" value="ECO:0007669"/>
    <property type="project" value="UniProtKB-KW"/>
</dbReference>
<dbReference type="Pfam" id="PF00385">
    <property type="entry name" value="Chromo"/>
    <property type="match status" value="1"/>
</dbReference>
<keyword evidence="6" id="KW-0479">Metal-binding</keyword>
<evidence type="ECO:0000259" key="19">
    <source>
        <dbReference type="PROSITE" id="PS50878"/>
    </source>
</evidence>
<evidence type="ECO:0000256" key="6">
    <source>
        <dbReference type="ARBA" id="ARBA00022723"/>
    </source>
</evidence>
<dbReference type="Pfam" id="PF17917">
    <property type="entry name" value="RT_RNaseH"/>
    <property type="match status" value="1"/>
</dbReference>
<dbReference type="InterPro" id="IPR043128">
    <property type="entry name" value="Rev_trsase/Diguanyl_cyclase"/>
</dbReference>
<dbReference type="InterPro" id="IPR001584">
    <property type="entry name" value="Integrase_cat-core"/>
</dbReference>
<dbReference type="PANTHER" id="PTHR37984">
    <property type="entry name" value="PROTEIN CBG26694"/>
    <property type="match status" value="1"/>
</dbReference>
<keyword evidence="13" id="KW-0695">RNA-directed DNA polymerase</keyword>
<dbReference type="GO" id="GO:0003723">
    <property type="term" value="F:RNA binding"/>
    <property type="evidence" value="ECO:0007669"/>
    <property type="project" value="UniProtKB-KW"/>
</dbReference>
<evidence type="ECO:0000256" key="9">
    <source>
        <dbReference type="ARBA" id="ARBA00022801"/>
    </source>
</evidence>
<organism evidence="21 22">
    <name type="scientific">Pyrrhoderma noxium</name>
    <dbReference type="NCBI Taxonomy" id="2282107"/>
    <lineage>
        <taxon>Eukaryota</taxon>
        <taxon>Fungi</taxon>
        <taxon>Dikarya</taxon>
        <taxon>Basidiomycota</taxon>
        <taxon>Agaricomycotina</taxon>
        <taxon>Agaricomycetes</taxon>
        <taxon>Hymenochaetales</taxon>
        <taxon>Hymenochaetaceae</taxon>
        <taxon>Pyrrhoderma</taxon>
    </lineage>
</organism>
<dbReference type="SMART" id="SM00298">
    <property type="entry name" value="CHROMO"/>
    <property type="match status" value="1"/>
</dbReference>
<dbReference type="CDD" id="cd09274">
    <property type="entry name" value="RNase_HI_RT_Ty3"/>
    <property type="match status" value="1"/>
</dbReference>
<keyword evidence="7" id="KW-0064">Aspartyl protease</keyword>
<evidence type="ECO:0000256" key="14">
    <source>
        <dbReference type="ARBA" id="ARBA00022932"/>
    </source>
</evidence>
<keyword evidence="11" id="KW-0694">RNA-binding</keyword>
<evidence type="ECO:0000256" key="8">
    <source>
        <dbReference type="ARBA" id="ARBA00022759"/>
    </source>
</evidence>
<dbReference type="GO" id="GO:0005634">
    <property type="term" value="C:nucleus"/>
    <property type="evidence" value="ECO:0007669"/>
    <property type="project" value="UniProtKB-ARBA"/>
</dbReference>
<dbReference type="Gene3D" id="2.40.70.10">
    <property type="entry name" value="Acid Proteases"/>
    <property type="match status" value="1"/>
</dbReference>
<evidence type="ECO:0000256" key="16">
    <source>
        <dbReference type="ARBA" id="ARBA00023172"/>
    </source>
</evidence>
<feature type="domain" description="Integrase catalytic" evidence="20">
    <location>
        <begin position="886"/>
        <end position="1060"/>
    </location>
</feature>
<evidence type="ECO:0000256" key="12">
    <source>
        <dbReference type="ARBA" id="ARBA00022908"/>
    </source>
</evidence>
<keyword evidence="8" id="KW-0255">Endonuclease</keyword>
<keyword evidence="14" id="KW-0239">DNA-directed DNA polymerase</keyword>
<dbReference type="CDD" id="cd01647">
    <property type="entry name" value="RT_LTR"/>
    <property type="match status" value="1"/>
</dbReference>
<evidence type="ECO:0000256" key="10">
    <source>
        <dbReference type="ARBA" id="ARBA00022842"/>
    </source>
</evidence>